<dbReference type="InParanoid" id="A0A077ZZN8"/>
<accession>A0A077ZZN8</accession>
<dbReference type="AlphaFoldDB" id="A0A077ZZN8"/>
<dbReference type="OrthoDB" id="1919336at2759"/>
<dbReference type="InterPro" id="IPR009071">
    <property type="entry name" value="HMG_box_dom"/>
</dbReference>
<evidence type="ECO:0000313" key="4">
    <source>
        <dbReference type="EMBL" id="CDW75396.1"/>
    </source>
</evidence>
<feature type="compositionally biased region" description="Low complexity" evidence="2">
    <location>
        <begin position="113"/>
        <end position="136"/>
    </location>
</feature>
<feature type="compositionally biased region" description="Low complexity" evidence="2">
    <location>
        <begin position="37"/>
        <end position="49"/>
    </location>
</feature>
<name>A0A077ZZN8_STYLE</name>
<proteinExistence type="predicted"/>
<dbReference type="PROSITE" id="PS50118">
    <property type="entry name" value="HMG_BOX_2"/>
    <property type="match status" value="1"/>
</dbReference>
<gene>
    <name evidence="4" type="primary">Contig15566.g16587</name>
    <name evidence="4" type="ORF">STYLEM_4386</name>
</gene>
<evidence type="ECO:0000256" key="2">
    <source>
        <dbReference type="SAM" id="MobiDB-lite"/>
    </source>
</evidence>
<evidence type="ECO:0000259" key="3">
    <source>
        <dbReference type="PROSITE" id="PS50118"/>
    </source>
</evidence>
<feature type="DNA-binding region" description="HMG box" evidence="1">
    <location>
        <begin position="149"/>
        <end position="216"/>
    </location>
</feature>
<dbReference type="SMART" id="SM00398">
    <property type="entry name" value="HMG"/>
    <property type="match status" value="1"/>
</dbReference>
<dbReference type="SUPFAM" id="SSF47095">
    <property type="entry name" value="HMG-box"/>
    <property type="match status" value="1"/>
</dbReference>
<feature type="region of interest" description="Disordered" evidence="2">
    <location>
        <begin position="113"/>
        <end position="155"/>
    </location>
</feature>
<feature type="region of interest" description="Disordered" evidence="2">
    <location>
        <begin position="229"/>
        <end position="261"/>
    </location>
</feature>
<evidence type="ECO:0000313" key="5">
    <source>
        <dbReference type="Proteomes" id="UP000039865"/>
    </source>
</evidence>
<sequence length="261" mass="29971">MQPPPGQYGPPMQPQIHQHEPLPPFPNYPPPTPSHNQQIAPPIQIKQQIYGAPSIGPQNNLMTPNPHQQIGLNQEEYNHNSPHFNPQPAHQNPLNFNINPNQLAEVEKQIKSPISNNNNINNGQQQNPPHQNNNSSSKKKRDKLKPDNEKKPMTPYFLFHLQMSRELKTKHKDLKQAEMGKVISELWKNLRDFEKEAWRQSAVKRAEELGQSVNYEYLKTVDCSYKKKPKSGMNNIVGNRQEINENPELQQSNSAISEDNN</sequence>
<dbReference type="EMBL" id="CCKQ01004238">
    <property type="protein sequence ID" value="CDW75396.1"/>
    <property type="molecule type" value="Genomic_DNA"/>
</dbReference>
<feature type="region of interest" description="Disordered" evidence="2">
    <location>
        <begin position="1"/>
        <end position="99"/>
    </location>
</feature>
<keyword evidence="1" id="KW-0539">Nucleus</keyword>
<feature type="compositionally biased region" description="Pro residues" evidence="2">
    <location>
        <begin position="1"/>
        <end position="13"/>
    </location>
</feature>
<reference evidence="4 5" key="1">
    <citation type="submission" date="2014-06" db="EMBL/GenBank/DDBJ databases">
        <authorList>
            <person name="Swart Estienne"/>
        </authorList>
    </citation>
    <scope>NUCLEOTIDE SEQUENCE [LARGE SCALE GENOMIC DNA]</scope>
    <source>
        <strain evidence="4 5">130c</strain>
    </source>
</reference>
<keyword evidence="5" id="KW-1185">Reference proteome</keyword>
<dbReference type="CDD" id="cd00084">
    <property type="entry name" value="HMG-box_SF"/>
    <property type="match status" value="1"/>
</dbReference>
<feature type="domain" description="HMG box" evidence="3">
    <location>
        <begin position="149"/>
        <end position="216"/>
    </location>
</feature>
<feature type="compositionally biased region" description="Pro residues" evidence="2">
    <location>
        <begin position="21"/>
        <end position="33"/>
    </location>
</feature>
<feature type="compositionally biased region" description="Polar residues" evidence="2">
    <location>
        <begin position="247"/>
        <end position="261"/>
    </location>
</feature>
<dbReference type="Gene3D" id="1.10.30.10">
    <property type="entry name" value="High mobility group box domain"/>
    <property type="match status" value="1"/>
</dbReference>
<dbReference type="GO" id="GO:0003677">
    <property type="term" value="F:DNA binding"/>
    <property type="evidence" value="ECO:0007669"/>
    <property type="project" value="UniProtKB-UniRule"/>
</dbReference>
<dbReference type="Proteomes" id="UP000039865">
    <property type="component" value="Unassembled WGS sequence"/>
</dbReference>
<feature type="compositionally biased region" description="Polar residues" evidence="2">
    <location>
        <begin position="79"/>
        <end position="99"/>
    </location>
</feature>
<protein>
    <recommendedName>
        <fullName evidence="3">HMG box domain-containing protein</fullName>
    </recommendedName>
</protein>
<keyword evidence="1" id="KW-0238">DNA-binding</keyword>
<dbReference type="InterPro" id="IPR036910">
    <property type="entry name" value="HMG_box_dom_sf"/>
</dbReference>
<dbReference type="Pfam" id="PF00505">
    <property type="entry name" value="HMG_box"/>
    <property type="match status" value="1"/>
</dbReference>
<dbReference type="GO" id="GO:0005634">
    <property type="term" value="C:nucleus"/>
    <property type="evidence" value="ECO:0007669"/>
    <property type="project" value="UniProtKB-UniRule"/>
</dbReference>
<feature type="compositionally biased region" description="Polar residues" evidence="2">
    <location>
        <begin position="56"/>
        <end position="72"/>
    </location>
</feature>
<organism evidence="4 5">
    <name type="scientific">Stylonychia lemnae</name>
    <name type="common">Ciliate</name>
    <dbReference type="NCBI Taxonomy" id="5949"/>
    <lineage>
        <taxon>Eukaryota</taxon>
        <taxon>Sar</taxon>
        <taxon>Alveolata</taxon>
        <taxon>Ciliophora</taxon>
        <taxon>Intramacronucleata</taxon>
        <taxon>Spirotrichea</taxon>
        <taxon>Stichotrichia</taxon>
        <taxon>Sporadotrichida</taxon>
        <taxon>Oxytrichidae</taxon>
        <taxon>Stylonychinae</taxon>
        <taxon>Stylonychia</taxon>
    </lineage>
</organism>
<evidence type="ECO:0000256" key="1">
    <source>
        <dbReference type="PROSITE-ProRule" id="PRU00267"/>
    </source>
</evidence>